<dbReference type="EMBL" id="CP009687">
    <property type="protein sequence ID" value="AKL95318.1"/>
    <property type="molecule type" value="Genomic_DNA"/>
</dbReference>
<dbReference type="STRING" id="84022.CACET_c18700"/>
<dbReference type="AlphaFoldDB" id="A0A0D8IDI0"/>
<evidence type="ECO:0000313" key="1">
    <source>
        <dbReference type="EMBL" id="AKL95318.1"/>
    </source>
</evidence>
<keyword evidence="2" id="KW-1185">Reference proteome</keyword>
<dbReference type="Proteomes" id="UP000035704">
    <property type="component" value="Chromosome"/>
</dbReference>
<accession>A0A0D8IDI0</accession>
<dbReference type="KEGG" id="cace:CACET_c18700"/>
<gene>
    <name evidence="1" type="ORF">CACET_c18700</name>
</gene>
<dbReference type="RefSeq" id="WP_044824010.1">
    <property type="nucleotide sequence ID" value="NZ_CP009687.1"/>
</dbReference>
<dbReference type="OrthoDB" id="3401376at2"/>
<dbReference type="InterPro" id="IPR024479">
    <property type="entry name" value="DUF3866"/>
</dbReference>
<sequence>MISIKRGKVIKILSKSQEKTKLIVAINGKEEKAFNYNLMTGEVSVGDEVVLNTTAIELNLGTGGYHFVLYNLDNKIVPLEEEGHIMKLRYTPLQLKVFAAEEQDHPNHHKFLAFESLNNLPVIVGSLHSMLTPIAATLKYINPRIKITYIMTDAAALPIYFSDTVDQLKEKGIIDHTITIGHAFGGDLETVNIYNGLIAAKEITHCDIAIVTMGPGIVGTGTPYGFTGIEQGQILDAVEDLGGAAIAVPRISFSDERERHYGISHHSLTVFSKIAKTSFKIILPFLEADKKKVLYEQLEYLNIHRKHTIIEEDGSILSKVLDYFGLSVKTMGRGFKDDVAFFLACSAAAVHSCDLLKNHNRK</sequence>
<reference evidence="1 2" key="1">
    <citation type="submission" date="2014-10" db="EMBL/GenBank/DDBJ databases">
        <title>Genome sequence of Clostridium aceticum DSM 1496.</title>
        <authorList>
            <person name="Poehlein A."/>
            <person name="Schiel-Bengelsdorf B."/>
            <person name="Gottschalk G."/>
            <person name="Duerre P."/>
            <person name="Daniel R."/>
        </authorList>
    </citation>
    <scope>NUCLEOTIDE SEQUENCE [LARGE SCALE GENOMIC DNA]</scope>
    <source>
        <strain evidence="1 2">DSM 1496</strain>
    </source>
</reference>
<organism evidence="1 2">
    <name type="scientific">Clostridium aceticum</name>
    <dbReference type="NCBI Taxonomy" id="84022"/>
    <lineage>
        <taxon>Bacteria</taxon>
        <taxon>Bacillati</taxon>
        <taxon>Bacillota</taxon>
        <taxon>Clostridia</taxon>
        <taxon>Eubacteriales</taxon>
        <taxon>Clostridiaceae</taxon>
        <taxon>Clostridium</taxon>
    </lineage>
</organism>
<dbReference type="PATRIC" id="fig|84022.5.peg.3328"/>
<evidence type="ECO:0000313" key="2">
    <source>
        <dbReference type="Proteomes" id="UP000035704"/>
    </source>
</evidence>
<proteinExistence type="predicted"/>
<protein>
    <submittedName>
        <fullName evidence="1">Uncharacterized protein</fullName>
    </submittedName>
</protein>
<name>A0A0D8IDI0_9CLOT</name>
<dbReference type="Pfam" id="PF12982">
    <property type="entry name" value="DUF3866"/>
    <property type="match status" value="1"/>
</dbReference>